<dbReference type="RefSeq" id="WP_173299815.1">
    <property type="nucleotide sequence ID" value="NZ_JABRWQ010000001.1"/>
</dbReference>
<accession>A0ABX2E0Z6</accession>
<protein>
    <recommendedName>
        <fullName evidence="4">Polysaccharide chain length determinant N-terminal domain-containing protein</fullName>
    </recommendedName>
</protein>
<organism evidence="2 3">
    <name type="scientific">Winogradskyella litoriviva</name>
    <dbReference type="NCBI Taxonomy" id="1220182"/>
    <lineage>
        <taxon>Bacteria</taxon>
        <taxon>Pseudomonadati</taxon>
        <taxon>Bacteroidota</taxon>
        <taxon>Flavobacteriia</taxon>
        <taxon>Flavobacteriales</taxon>
        <taxon>Flavobacteriaceae</taxon>
        <taxon>Winogradskyella</taxon>
    </lineage>
</organism>
<keyword evidence="3" id="KW-1185">Reference proteome</keyword>
<sequence length="350" mass="40341">MSEKLPQQPQSEEVDLGQLFNAIGNLFQRLFNFIGSIFKGIFSAIIYTIKPLVDNFKLVAVALVLTAILGYAYEKTKEPIYSSEMVVEPYFDSKYQLSSNIGYFNTLINSNNLTELSNIFEIDTVEAKTLVGFELKAGPETQNDLFVEYDEYVQSIDTSLVDELSYIEYIKNRDLMSGRLFAIKAKSSKVDIFPHLHEGFRKTFENDFSEHKKRVRDTLAYIDRQSINIQLDRLDSIQKTYLEAIKNDSKSPNLSLGLGSVLPLQEEKTATKEFDLYLKEISLRRELNRIDQTIAEENTFYDVLSPFDKVGKKDSSIKRRYSVLFPFMTIVFFILAFLALKAFSFIKNYE</sequence>
<dbReference type="EMBL" id="JABRWQ010000001">
    <property type="protein sequence ID" value="NRD22169.1"/>
    <property type="molecule type" value="Genomic_DNA"/>
</dbReference>
<keyword evidence="1" id="KW-1133">Transmembrane helix</keyword>
<evidence type="ECO:0000313" key="2">
    <source>
        <dbReference type="EMBL" id="NRD22169.1"/>
    </source>
</evidence>
<evidence type="ECO:0000313" key="3">
    <source>
        <dbReference type="Proteomes" id="UP000805085"/>
    </source>
</evidence>
<proteinExistence type="predicted"/>
<keyword evidence="1" id="KW-0812">Transmembrane</keyword>
<feature type="transmembrane region" description="Helical" evidence="1">
    <location>
        <begin position="55"/>
        <end position="73"/>
    </location>
</feature>
<comment type="caution">
    <text evidence="2">The sequence shown here is derived from an EMBL/GenBank/DDBJ whole genome shotgun (WGS) entry which is preliminary data.</text>
</comment>
<feature type="transmembrane region" description="Helical" evidence="1">
    <location>
        <begin position="323"/>
        <end position="346"/>
    </location>
</feature>
<evidence type="ECO:0008006" key="4">
    <source>
        <dbReference type="Google" id="ProtNLM"/>
    </source>
</evidence>
<name>A0ABX2E0Z6_9FLAO</name>
<keyword evidence="1" id="KW-0472">Membrane</keyword>
<reference evidence="2 3" key="1">
    <citation type="journal article" date="2015" name="Int. J. Syst. Evol. Microbiol.">
        <title>Winogradskyella litoriviva sp. nov., isolated from coastal seawater.</title>
        <authorList>
            <person name="Nedashkovskaya O.I."/>
            <person name="Kukhlevskiy A.D."/>
            <person name="Zhukova N.V."/>
            <person name="Kim S.J."/>
            <person name="Rhee S.K."/>
            <person name="Mikhailov V.V."/>
        </authorList>
    </citation>
    <scope>NUCLEOTIDE SEQUENCE [LARGE SCALE GENOMIC DNA]</scope>
    <source>
        <strain evidence="2 3">KMM6491</strain>
    </source>
</reference>
<gene>
    <name evidence="2" type="ORF">HNV10_02880</name>
</gene>
<dbReference type="Proteomes" id="UP000805085">
    <property type="component" value="Unassembled WGS sequence"/>
</dbReference>
<evidence type="ECO:0000256" key="1">
    <source>
        <dbReference type="SAM" id="Phobius"/>
    </source>
</evidence>
<feature type="transmembrane region" description="Helical" evidence="1">
    <location>
        <begin position="30"/>
        <end position="49"/>
    </location>
</feature>